<evidence type="ECO:0000313" key="3">
    <source>
        <dbReference type="Proteomes" id="UP001151699"/>
    </source>
</evidence>
<evidence type="ECO:0000313" key="2">
    <source>
        <dbReference type="EMBL" id="KAJ6646496.1"/>
    </source>
</evidence>
<feature type="compositionally biased region" description="Low complexity" evidence="1">
    <location>
        <begin position="85"/>
        <end position="154"/>
    </location>
</feature>
<accession>A0A9Q0N9X3</accession>
<proteinExistence type="predicted"/>
<feature type="compositionally biased region" description="Polar residues" evidence="1">
    <location>
        <begin position="323"/>
        <end position="336"/>
    </location>
</feature>
<feature type="region of interest" description="Disordered" evidence="1">
    <location>
        <begin position="49"/>
        <end position="174"/>
    </location>
</feature>
<feature type="region of interest" description="Disordered" evidence="1">
    <location>
        <begin position="234"/>
        <end position="285"/>
    </location>
</feature>
<reference evidence="2" key="1">
    <citation type="submission" date="2022-07" db="EMBL/GenBank/DDBJ databases">
        <authorList>
            <person name="Trinca V."/>
            <person name="Uliana J.V.C."/>
            <person name="Torres T.T."/>
            <person name="Ward R.J."/>
            <person name="Monesi N."/>
        </authorList>
    </citation>
    <scope>NUCLEOTIDE SEQUENCE</scope>
    <source>
        <strain evidence="2">HSMRA1968</strain>
        <tissue evidence="2">Whole embryos</tissue>
    </source>
</reference>
<comment type="caution">
    <text evidence="2">The sequence shown here is derived from an EMBL/GenBank/DDBJ whole genome shotgun (WGS) entry which is preliminary data.</text>
</comment>
<dbReference type="Proteomes" id="UP001151699">
    <property type="component" value="Chromosome A"/>
</dbReference>
<dbReference type="EMBL" id="WJQU01000001">
    <property type="protein sequence ID" value="KAJ6646496.1"/>
    <property type="molecule type" value="Genomic_DNA"/>
</dbReference>
<feature type="region of interest" description="Disordered" evidence="1">
    <location>
        <begin position="303"/>
        <end position="351"/>
    </location>
</feature>
<protein>
    <submittedName>
        <fullName evidence="2">Major prion protein like</fullName>
    </submittedName>
</protein>
<evidence type="ECO:0000256" key="1">
    <source>
        <dbReference type="SAM" id="MobiDB-lite"/>
    </source>
</evidence>
<feature type="compositionally biased region" description="Low complexity" evidence="1">
    <location>
        <begin position="241"/>
        <end position="278"/>
    </location>
</feature>
<feature type="compositionally biased region" description="Low complexity" evidence="1">
    <location>
        <begin position="165"/>
        <end position="174"/>
    </location>
</feature>
<feature type="compositionally biased region" description="Polar residues" evidence="1">
    <location>
        <begin position="69"/>
        <end position="83"/>
    </location>
</feature>
<organism evidence="2 3">
    <name type="scientific">Pseudolycoriella hygida</name>
    <dbReference type="NCBI Taxonomy" id="35572"/>
    <lineage>
        <taxon>Eukaryota</taxon>
        <taxon>Metazoa</taxon>
        <taxon>Ecdysozoa</taxon>
        <taxon>Arthropoda</taxon>
        <taxon>Hexapoda</taxon>
        <taxon>Insecta</taxon>
        <taxon>Pterygota</taxon>
        <taxon>Neoptera</taxon>
        <taxon>Endopterygota</taxon>
        <taxon>Diptera</taxon>
        <taxon>Nematocera</taxon>
        <taxon>Sciaroidea</taxon>
        <taxon>Sciaridae</taxon>
        <taxon>Pseudolycoriella</taxon>
    </lineage>
</organism>
<name>A0A9Q0N9X3_9DIPT</name>
<sequence length="351" mass="37027">MRFGGSCRNLNCASSQQCLGLYEPCQSGLVDGTSCGHYVTCVDREGEIRHSERPASSSNVANDPKQVERTSTNVGSTDNSGGFNPQGYPQNPQGYPQSPQGYPQNPQGYPQNPQGYPQNPQGYPQNPQGYPQNPQGYPQNPQGYPQNPQGYPQNPIAPGTGNKQSSSDSDSGSGFSSFLNFLSGGNSGSSNSKSPDLGSLLSIIGKGTDSNNRYASNSGGGGGIDFSGLFNAFTGGGRESNQNTRNNFDNRNPTGQNPYPNSPNSGQNPNQGQDSGSGFLQTLGNFASSPLGQQLIIRAIQSGGKGNENDAQQNRRYGGLFSENPSKTTQTATGSESKGYPTQPPYSPYTQ</sequence>
<feature type="compositionally biased region" description="Pro residues" evidence="1">
    <location>
        <begin position="342"/>
        <end position="351"/>
    </location>
</feature>
<gene>
    <name evidence="2" type="primary">PRNP</name>
    <name evidence="2" type="ORF">Bhyg_01708</name>
</gene>
<dbReference type="OrthoDB" id="10486155at2759"/>
<dbReference type="AlphaFoldDB" id="A0A9Q0N9X3"/>
<keyword evidence="2" id="KW-0640">Prion</keyword>
<keyword evidence="2" id="KW-0034">Amyloid</keyword>
<keyword evidence="3" id="KW-1185">Reference proteome</keyword>